<protein>
    <recommendedName>
        <fullName evidence="2">Coiled coil protein 74 C-terminal domain-containing protein</fullName>
    </recommendedName>
</protein>
<dbReference type="InterPro" id="IPR029422">
    <property type="entry name" value="CCDC74_C"/>
</dbReference>
<evidence type="ECO:0000256" key="1">
    <source>
        <dbReference type="SAM" id="MobiDB-lite"/>
    </source>
</evidence>
<proteinExistence type="predicted"/>
<gene>
    <name evidence="3" type="ORF">OJAV_G00118510</name>
</gene>
<evidence type="ECO:0000313" key="4">
    <source>
        <dbReference type="Proteomes" id="UP000283210"/>
    </source>
</evidence>
<feature type="compositionally biased region" description="Basic and acidic residues" evidence="1">
    <location>
        <begin position="15"/>
        <end position="36"/>
    </location>
</feature>
<dbReference type="InterPro" id="IPR040370">
    <property type="entry name" value="CCDC74A/CCDC74B/CCDC92"/>
</dbReference>
<dbReference type="EMBL" id="CM012448">
    <property type="protein sequence ID" value="RVE65612.1"/>
    <property type="molecule type" value="Genomic_DNA"/>
</dbReference>
<feature type="region of interest" description="Disordered" evidence="1">
    <location>
        <begin position="80"/>
        <end position="99"/>
    </location>
</feature>
<dbReference type="PANTHER" id="PTHR14882">
    <property type="entry name" value="COILED-COIL DOMAIN-CONTAINING 74A"/>
    <property type="match status" value="1"/>
</dbReference>
<name>A0A3S2PNF1_ORYJA</name>
<accession>A0A3S2PNF1</accession>
<reference evidence="3 4" key="2">
    <citation type="submission" date="2019-01" db="EMBL/GenBank/DDBJ databases">
        <title>A chromosome length genome reference of the Java medaka (oryzias javanicus).</title>
        <authorList>
            <person name="Herpin A."/>
            <person name="Takehana Y."/>
            <person name="Naruse K."/>
            <person name="Ansai S."/>
            <person name="Kawaguchi M."/>
        </authorList>
    </citation>
    <scope>NUCLEOTIDE SEQUENCE [LARGE SCALE GENOMIC DNA]</scope>
    <source>
        <strain evidence="3">RS831</strain>
        <tissue evidence="3">Whole body</tissue>
    </source>
</reference>
<keyword evidence="4" id="KW-1185">Reference proteome</keyword>
<evidence type="ECO:0000259" key="2">
    <source>
        <dbReference type="Pfam" id="PF14917"/>
    </source>
</evidence>
<feature type="domain" description="Coiled coil protein 74 C-terminal" evidence="2">
    <location>
        <begin position="148"/>
        <end position="226"/>
    </location>
</feature>
<sequence>MSAFKAAARFNVHRRREESSGAGGERPRRPPRDVPGAEHPVPAGAAQGDSGEAPRGIDHLRRENKELLYKRIMEPIRRKGLDAKQQALKSPAKGSEAHTGVSVQEQHLDMHPSQEKEFRILGLPRPDCNGHGRGLLIASLQPLRIRHSPSHPAHAPTPQDCEVIIRQLHRANALQSQEITRTRKLLRDVVLGKNYNLTKAQLLDETNNAFEVRKLPKLGLQSFPEKISGPFPALKRNLMTLRQRKAPHGDRLKRTPLS</sequence>
<dbReference type="OrthoDB" id="2155209at2759"/>
<dbReference type="Proteomes" id="UP000283210">
    <property type="component" value="Chromosome 12"/>
</dbReference>
<feature type="region of interest" description="Disordered" evidence="1">
    <location>
        <begin position="1"/>
        <end position="57"/>
    </location>
</feature>
<organism evidence="3 4">
    <name type="scientific">Oryzias javanicus</name>
    <name type="common">Javanese ricefish</name>
    <name type="synonym">Aplocheilus javanicus</name>
    <dbReference type="NCBI Taxonomy" id="123683"/>
    <lineage>
        <taxon>Eukaryota</taxon>
        <taxon>Metazoa</taxon>
        <taxon>Chordata</taxon>
        <taxon>Craniata</taxon>
        <taxon>Vertebrata</taxon>
        <taxon>Euteleostomi</taxon>
        <taxon>Actinopterygii</taxon>
        <taxon>Neopterygii</taxon>
        <taxon>Teleostei</taxon>
        <taxon>Neoteleostei</taxon>
        <taxon>Acanthomorphata</taxon>
        <taxon>Ovalentaria</taxon>
        <taxon>Atherinomorphae</taxon>
        <taxon>Beloniformes</taxon>
        <taxon>Adrianichthyidae</taxon>
        <taxon>Oryziinae</taxon>
        <taxon>Oryzias</taxon>
    </lineage>
</organism>
<dbReference type="AlphaFoldDB" id="A0A3S2PNF1"/>
<dbReference type="PANTHER" id="PTHR14882:SF5">
    <property type="entry name" value="COILED-COIL DOMAIN CONTAINING 74A"/>
    <property type="match status" value="1"/>
</dbReference>
<dbReference type="Pfam" id="PF14917">
    <property type="entry name" value="CCDC74_C"/>
    <property type="match status" value="1"/>
</dbReference>
<reference evidence="3 4" key="1">
    <citation type="submission" date="2018-11" db="EMBL/GenBank/DDBJ databases">
        <authorList>
            <person name="Lopez-Roques C."/>
            <person name="Donnadieu C."/>
            <person name="Bouchez O."/>
            <person name="Klopp C."/>
            <person name="Cabau C."/>
            <person name="Zahm M."/>
        </authorList>
    </citation>
    <scope>NUCLEOTIDE SEQUENCE [LARGE SCALE GENOMIC DNA]</scope>
    <source>
        <strain evidence="3">RS831</strain>
        <tissue evidence="3">Whole body</tissue>
    </source>
</reference>
<evidence type="ECO:0000313" key="3">
    <source>
        <dbReference type="EMBL" id="RVE65612.1"/>
    </source>
</evidence>